<keyword evidence="4 6" id="KW-0663">Pyridoxal phosphate</keyword>
<dbReference type="InterPro" id="IPR015422">
    <property type="entry name" value="PyrdxlP-dep_Trfase_small"/>
</dbReference>
<evidence type="ECO:0000256" key="7">
    <source>
        <dbReference type="SAM" id="MobiDB-lite"/>
    </source>
</evidence>
<organism evidence="8 9">
    <name type="scientific">Microlunatus aurantiacus</name>
    <dbReference type="NCBI Taxonomy" id="446786"/>
    <lineage>
        <taxon>Bacteria</taxon>
        <taxon>Bacillati</taxon>
        <taxon>Actinomycetota</taxon>
        <taxon>Actinomycetes</taxon>
        <taxon>Propionibacteriales</taxon>
        <taxon>Propionibacteriaceae</taxon>
        <taxon>Microlunatus</taxon>
    </lineage>
</organism>
<evidence type="ECO:0000313" key="8">
    <source>
        <dbReference type="EMBL" id="GAA3712534.1"/>
    </source>
</evidence>
<keyword evidence="9" id="KW-1185">Reference proteome</keyword>
<dbReference type="Proteomes" id="UP001500051">
    <property type="component" value="Unassembled WGS sequence"/>
</dbReference>
<feature type="region of interest" description="Disordered" evidence="7">
    <location>
        <begin position="484"/>
        <end position="525"/>
    </location>
</feature>
<dbReference type="PANTHER" id="PTHR11999">
    <property type="entry name" value="GROUP II PYRIDOXAL-5-PHOSPHATE DECARBOXYLASE"/>
    <property type="match status" value="1"/>
</dbReference>
<comment type="caution">
    <text evidence="8">The sequence shown here is derived from an EMBL/GenBank/DDBJ whole genome shotgun (WGS) entry which is preliminary data.</text>
</comment>
<dbReference type="Gene3D" id="3.90.1150.10">
    <property type="entry name" value="Aspartate Aminotransferase, domain 1"/>
    <property type="match status" value="1"/>
</dbReference>
<reference evidence="9" key="1">
    <citation type="journal article" date="2019" name="Int. J. Syst. Evol. Microbiol.">
        <title>The Global Catalogue of Microorganisms (GCM) 10K type strain sequencing project: providing services to taxonomists for standard genome sequencing and annotation.</title>
        <authorList>
            <consortium name="The Broad Institute Genomics Platform"/>
            <consortium name="The Broad Institute Genome Sequencing Center for Infectious Disease"/>
            <person name="Wu L."/>
            <person name="Ma J."/>
        </authorList>
    </citation>
    <scope>NUCLEOTIDE SEQUENCE [LARGE SCALE GENOMIC DNA]</scope>
    <source>
        <strain evidence="9">JCM 16548</strain>
    </source>
</reference>
<dbReference type="InterPro" id="IPR002129">
    <property type="entry name" value="PyrdxlP-dep_de-COase"/>
</dbReference>
<dbReference type="PANTHER" id="PTHR11999:SF70">
    <property type="entry name" value="MIP05841P"/>
    <property type="match status" value="1"/>
</dbReference>
<protein>
    <submittedName>
        <fullName evidence="8">Aminotransferase class V-fold PLP-dependent enzyme</fullName>
    </submittedName>
</protein>
<comment type="cofactor">
    <cofactor evidence="1 6">
        <name>pyridoxal 5'-phosphate</name>
        <dbReference type="ChEBI" id="CHEBI:597326"/>
    </cofactor>
</comment>
<keyword evidence="8" id="KW-0032">Aminotransferase</keyword>
<dbReference type="GO" id="GO:0008483">
    <property type="term" value="F:transaminase activity"/>
    <property type="evidence" value="ECO:0007669"/>
    <property type="project" value="UniProtKB-KW"/>
</dbReference>
<evidence type="ECO:0000313" key="9">
    <source>
        <dbReference type="Proteomes" id="UP001500051"/>
    </source>
</evidence>
<keyword evidence="5 6" id="KW-0456">Lyase</keyword>
<dbReference type="InterPro" id="IPR015421">
    <property type="entry name" value="PyrdxlP-dep_Trfase_major"/>
</dbReference>
<dbReference type="Gene3D" id="3.40.640.10">
    <property type="entry name" value="Type I PLP-dependent aspartate aminotransferase-like (Major domain)"/>
    <property type="match status" value="1"/>
</dbReference>
<dbReference type="Pfam" id="PF00282">
    <property type="entry name" value="Pyridoxal_deC"/>
    <property type="match status" value="1"/>
</dbReference>
<evidence type="ECO:0000256" key="2">
    <source>
        <dbReference type="ARBA" id="ARBA00009533"/>
    </source>
</evidence>
<sequence length="525" mass="54568">MKVKGVDRRDGDQQDGDRPDGYPAADRQRAVLERVLAESRVFLDGLATRPVSARADVDEVAAALGGPLPADGTDPLAVIDALVRGAEPGVVAMPSPRFFGWVIGGVLPAALGADWLTSLWDQNAGLLVSSPAAAGAERVAGGWLLDLLGLPASSAVGYVTGGMMANFTCLAAARDAVLRRVGWDVAVDGLLGCPPVRVLVGRERHDTIDLSLRLLGLGAGRAVQVDVDEQGRMLPAALAAALDDGPAGAATIVCLQAGNVHSGAYDPFGDCIDLAHRSGAWVHVDGAFGLWAAASPALRPLLAGAERADSWATDAHKTLNVPYDNGIAIVADAAALHAAMGIEAAYLIKDARPDPMDAVPEFSRRARGFTVWAALRSLGRDGVAAMVEGLAARARRFAEQLSDVDGVEVVNDVVFTQVCVRLGSAEVTREVARRLLADGTAWMTPSTWHGQTVLRISVSNHRTNDADVDASVAALVRILDDVRSGTARTPSSRPTGLPDRSGPDSRPGAADAGDPQSPGSYAGVE</sequence>
<name>A0ABP7E2K1_9ACTN</name>
<comment type="similarity">
    <text evidence="2 6">Belongs to the group II decarboxylase family.</text>
</comment>
<evidence type="ECO:0000256" key="1">
    <source>
        <dbReference type="ARBA" id="ARBA00001933"/>
    </source>
</evidence>
<evidence type="ECO:0000256" key="6">
    <source>
        <dbReference type="RuleBase" id="RU000382"/>
    </source>
</evidence>
<proteinExistence type="inferred from homology"/>
<evidence type="ECO:0000256" key="3">
    <source>
        <dbReference type="ARBA" id="ARBA00022793"/>
    </source>
</evidence>
<dbReference type="InterPro" id="IPR010977">
    <property type="entry name" value="Aromatic_deC"/>
</dbReference>
<keyword evidence="3" id="KW-0210">Decarboxylase</keyword>
<keyword evidence="8" id="KW-0808">Transferase</keyword>
<dbReference type="InterPro" id="IPR015424">
    <property type="entry name" value="PyrdxlP-dep_Trfase"/>
</dbReference>
<accession>A0ABP7E2K1</accession>
<feature type="region of interest" description="Disordered" evidence="7">
    <location>
        <begin position="1"/>
        <end position="24"/>
    </location>
</feature>
<evidence type="ECO:0000256" key="4">
    <source>
        <dbReference type="ARBA" id="ARBA00022898"/>
    </source>
</evidence>
<dbReference type="SUPFAM" id="SSF53383">
    <property type="entry name" value="PLP-dependent transferases"/>
    <property type="match status" value="1"/>
</dbReference>
<dbReference type="EMBL" id="BAAAYX010000014">
    <property type="protein sequence ID" value="GAA3712534.1"/>
    <property type="molecule type" value="Genomic_DNA"/>
</dbReference>
<evidence type="ECO:0000256" key="5">
    <source>
        <dbReference type="ARBA" id="ARBA00023239"/>
    </source>
</evidence>
<gene>
    <name evidence="8" type="ORF">GCM10022204_34310</name>
</gene>